<dbReference type="Pfam" id="PF20182">
    <property type="entry name" value="DUF6545"/>
    <property type="match status" value="1"/>
</dbReference>
<comment type="caution">
    <text evidence="3">The sequence shown here is derived from an EMBL/GenBank/DDBJ whole genome shotgun (WGS) entry which is preliminary data.</text>
</comment>
<reference evidence="3 4" key="1">
    <citation type="submission" date="2018-11" db="EMBL/GenBank/DDBJ databases">
        <title>Sequencing the genomes of 1000 actinobacteria strains.</title>
        <authorList>
            <person name="Klenk H.-P."/>
        </authorList>
    </citation>
    <scope>NUCLEOTIDE SEQUENCE [LARGE SCALE GENOMIC DNA]</scope>
    <source>
        <strain evidence="3 4">DSM 44780</strain>
    </source>
</reference>
<keyword evidence="1" id="KW-1133">Transmembrane helix</keyword>
<evidence type="ECO:0000313" key="4">
    <source>
        <dbReference type="Proteomes" id="UP000267408"/>
    </source>
</evidence>
<dbReference type="EMBL" id="RJVJ01000001">
    <property type="protein sequence ID" value="ROR46503.1"/>
    <property type="molecule type" value="Genomic_DNA"/>
</dbReference>
<gene>
    <name evidence="3" type="ORF">EDD39_4778</name>
</gene>
<proteinExistence type="predicted"/>
<feature type="domain" description="DUF6545" evidence="2">
    <location>
        <begin position="164"/>
        <end position="299"/>
    </location>
</feature>
<evidence type="ECO:0000256" key="1">
    <source>
        <dbReference type="SAM" id="Phobius"/>
    </source>
</evidence>
<keyword evidence="1" id="KW-0812">Transmembrane</keyword>
<feature type="transmembrane region" description="Helical" evidence="1">
    <location>
        <begin position="96"/>
        <end position="115"/>
    </location>
</feature>
<protein>
    <recommendedName>
        <fullName evidence="2">DUF6545 domain-containing protein</fullName>
    </recommendedName>
</protein>
<feature type="transmembrane region" description="Helical" evidence="1">
    <location>
        <begin position="21"/>
        <end position="38"/>
    </location>
</feature>
<feature type="transmembrane region" description="Helical" evidence="1">
    <location>
        <begin position="58"/>
        <end position="75"/>
    </location>
</feature>
<dbReference type="AlphaFoldDB" id="A0A8G1XET0"/>
<name>A0A8G1XET0_9ACTN</name>
<dbReference type="Proteomes" id="UP000267408">
    <property type="component" value="Unassembled WGS sequence"/>
</dbReference>
<evidence type="ECO:0000313" key="3">
    <source>
        <dbReference type="EMBL" id="ROR46503.1"/>
    </source>
</evidence>
<sequence length="323" mass="35086">MITKRTDILNDAALRPDRLRLGAAAPVSTLAAMDVLFFSADRPHEALDPLTAYPQDPWLLAYTLTWTTYFGWAMFTASRLSLQWSRRPGPDSLRRGLRLICLGTCIGIAYTAHRASMLVFGKFGLQPLPADTERLLNGLLALVPLLLVSLGSTLPVVPALARTARHHCSLVRLYPLWAHLSDAVPQIRYGPKRHPVADALDLRGTRDRLYRRTIEIRDAILVLNGAATVPMRLRAADHVEDAGLTGSAATAAAEACWLRASREAHIAGHARTGRLEAPTHSGSDLDTETAFLLALSDAYFSDLATAFAHAHLARLTAPAGATP</sequence>
<organism evidence="3 4">
    <name type="scientific">Kitasatospora cineracea</name>
    <dbReference type="NCBI Taxonomy" id="88074"/>
    <lineage>
        <taxon>Bacteria</taxon>
        <taxon>Bacillati</taxon>
        <taxon>Actinomycetota</taxon>
        <taxon>Actinomycetes</taxon>
        <taxon>Kitasatosporales</taxon>
        <taxon>Streptomycetaceae</taxon>
        <taxon>Kitasatospora</taxon>
    </lineage>
</organism>
<dbReference type="InterPro" id="IPR050039">
    <property type="entry name" value="MAB_1171c-like"/>
</dbReference>
<dbReference type="NCBIfam" id="NF042915">
    <property type="entry name" value="MAB_1171c_fam"/>
    <property type="match status" value="1"/>
</dbReference>
<evidence type="ECO:0000259" key="2">
    <source>
        <dbReference type="Pfam" id="PF20182"/>
    </source>
</evidence>
<dbReference type="InterPro" id="IPR046675">
    <property type="entry name" value="DUF6545"/>
</dbReference>
<accession>A0A8G1XET0</accession>
<keyword evidence="1" id="KW-0472">Membrane</keyword>
<feature type="transmembrane region" description="Helical" evidence="1">
    <location>
        <begin position="135"/>
        <end position="157"/>
    </location>
</feature>